<proteinExistence type="predicted"/>
<protein>
    <submittedName>
        <fullName evidence="1">Uncharacterized protein</fullName>
    </submittedName>
</protein>
<gene>
    <name evidence="1" type="ORF">LCGC14_3144500</name>
</gene>
<reference evidence="1" key="1">
    <citation type="journal article" date="2015" name="Nature">
        <title>Complex archaea that bridge the gap between prokaryotes and eukaryotes.</title>
        <authorList>
            <person name="Spang A."/>
            <person name="Saw J.H."/>
            <person name="Jorgensen S.L."/>
            <person name="Zaremba-Niedzwiedzka K."/>
            <person name="Martijn J."/>
            <person name="Lind A.E."/>
            <person name="van Eijk R."/>
            <person name="Schleper C."/>
            <person name="Guy L."/>
            <person name="Ettema T.J."/>
        </authorList>
    </citation>
    <scope>NUCLEOTIDE SEQUENCE</scope>
</reference>
<sequence>MREYTELKNLITGLTGIVSSLGRKIAALEAKSHAPHGAPAPAPGPREEYVFVKRGEYASKWFKTEADLLRLNPNFRTLAYRADGSIMRRFTRRSWGDIYPPERLRVS</sequence>
<dbReference type="AlphaFoldDB" id="A0A0F8VVV3"/>
<organism evidence="1">
    <name type="scientific">marine sediment metagenome</name>
    <dbReference type="NCBI Taxonomy" id="412755"/>
    <lineage>
        <taxon>unclassified sequences</taxon>
        <taxon>metagenomes</taxon>
        <taxon>ecological metagenomes</taxon>
    </lineage>
</organism>
<evidence type="ECO:0000313" key="1">
    <source>
        <dbReference type="EMBL" id="KKK48498.1"/>
    </source>
</evidence>
<name>A0A0F8VVV3_9ZZZZ</name>
<dbReference type="EMBL" id="LAZR01069032">
    <property type="protein sequence ID" value="KKK48498.1"/>
    <property type="molecule type" value="Genomic_DNA"/>
</dbReference>
<comment type="caution">
    <text evidence="1">The sequence shown here is derived from an EMBL/GenBank/DDBJ whole genome shotgun (WGS) entry which is preliminary data.</text>
</comment>
<accession>A0A0F8VVV3</accession>